<protein>
    <submittedName>
        <fullName evidence="1">Uncharacterized protein</fullName>
    </submittedName>
</protein>
<dbReference type="AlphaFoldDB" id="A0AAE0TKF4"/>
<evidence type="ECO:0000313" key="1">
    <source>
        <dbReference type="EMBL" id="KAK3611614.1"/>
    </source>
</evidence>
<reference evidence="1" key="3">
    <citation type="submission" date="2023-05" db="EMBL/GenBank/DDBJ databases">
        <authorList>
            <person name="Smith C.H."/>
        </authorList>
    </citation>
    <scope>NUCLEOTIDE SEQUENCE</scope>
    <source>
        <strain evidence="1">CHS0354</strain>
        <tissue evidence="1">Mantle</tissue>
    </source>
</reference>
<gene>
    <name evidence="1" type="ORF">CHS0354_018307</name>
</gene>
<organism evidence="1 2">
    <name type="scientific">Potamilus streckersoni</name>
    <dbReference type="NCBI Taxonomy" id="2493646"/>
    <lineage>
        <taxon>Eukaryota</taxon>
        <taxon>Metazoa</taxon>
        <taxon>Spiralia</taxon>
        <taxon>Lophotrochozoa</taxon>
        <taxon>Mollusca</taxon>
        <taxon>Bivalvia</taxon>
        <taxon>Autobranchia</taxon>
        <taxon>Heteroconchia</taxon>
        <taxon>Palaeoheterodonta</taxon>
        <taxon>Unionida</taxon>
        <taxon>Unionoidea</taxon>
        <taxon>Unionidae</taxon>
        <taxon>Ambleminae</taxon>
        <taxon>Lampsilini</taxon>
        <taxon>Potamilus</taxon>
    </lineage>
</organism>
<dbReference type="Proteomes" id="UP001195483">
    <property type="component" value="Unassembled WGS sequence"/>
</dbReference>
<accession>A0AAE0TKF4</accession>
<proteinExistence type="predicted"/>
<evidence type="ECO:0000313" key="2">
    <source>
        <dbReference type="Proteomes" id="UP001195483"/>
    </source>
</evidence>
<sequence length="64" mass="7527">MKEFRRAWYVKYQNDIESESKNAISKQQNGARGKRDKATTMYTTSYQVRSEKGEILTVIIYSTQ</sequence>
<reference evidence="1" key="1">
    <citation type="journal article" date="2021" name="Genome Biol. Evol.">
        <title>A High-Quality Reference Genome for a Parasitic Bivalve with Doubly Uniparental Inheritance (Bivalvia: Unionida).</title>
        <authorList>
            <person name="Smith C.H."/>
        </authorList>
    </citation>
    <scope>NUCLEOTIDE SEQUENCE</scope>
    <source>
        <strain evidence="1">CHS0354</strain>
    </source>
</reference>
<reference evidence="1" key="2">
    <citation type="journal article" date="2021" name="Genome Biol. Evol.">
        <title>Developing a high-quality reference genome for a parasitic bivalve with doubly uniparental inheritance (Bivalvia: Unionida).</title>
        <authorList>
            <person name="Smith C.H."/>
        </authorList>
    </citation>
    <scope>NUCLEOTIDE SEQUENCE</scope>
    <source>
        <strain evidence="1">CHS0354</strain>
        <tissue evidence="1">Mantle</tissue>
    </source>
</reference>
<dbReference type="EMBL" id="JAEAOA010001138">
    <property type="protein sequence ID" value="KAK3611614.1"/>
    <property type="molecule type" value="Genomic_DNA"/>
</dbReference>
<name>A0AAE0TKF4_9BIVA</name>
<keyword evidence="2" id="KW-1185">Reference proteome</keyword>
<comment type="caution">
    <text evidence="1">The sequence shown here is derived from an EMBL/GenBank/DDBJ whole genome shotgun (WGS) entry which is preliminary data.</text>
</comment>